<keyword evidence="3" id="KW-1185">Reference proteome</keyword>
<accession>A0ABX6UA70</accession>
<dbReference type="RefSeq" id="WP_128963917.1">
    <property type="nucleotide sequence ID" value="NZ_BMHC01000001.1"/>
</dbReference>
<dbReference type="SMART" id="SM00255">
    <property type="entry name" value="TIR"/>
    <property type="match status" value="1"/>
</dbReference>
<evidence type="ECO:0000313" key="3">
    <source>
        <dbReference type="Proteomes" id="UP000593880"/>
    </source>
</evidence>
<protein>
    <recommendedName>
        <fullName evidence="1">TIR domain-containing protein</fullName>
    </recommendedName>
</protein>
<gene>
    <name evidence="2" type="ORF">XH86_05205</name>
</gene>
<proteinExistence type="predicted"/>
<dbReference type="SUPFAM" id="SSF52200">
    <property type="entry name" value="Toll/Interleukin receptor TIR domain"/>
    <property type="match status" value="1"/>
</dbReference>
<evidence type="ECO:0000259" key="1">
    <source>
        <dbReference type="SMART" id="SM00255"/>
    </source>
</evidence>
<reference evidence="2 3" key="1">
    <citation type="submission" date="2018-06" db="EMBL/GenBank/DDBJ databases">
        <title>Comparative genomics of rhizobia nodulating Arachis hypogaea in China.</title>
        <authorList>
            <person name="Li Y."/>
        </authorList>
    </citation>
    <scope>NUCLEOTIDE SEQUENCE [LARGE SCALE GENOMIC DNA]</scope>
    <source>
        <strain evidence="2 3">CCBAU 51658</strain>
    </source>
</reference>
<dbReference type="Proteomes" id="UP000593880">
    <property type="component" value="Chromosome"/>
</dbReference>
<sequence length="531" mass="59229">MAYDDESIGAAPWKPGYGARVFKYDAILSYRRADADAVHRLAELLHGLGLSLWWDENGDEDLSDGQLLERIGHALFHARYIVVCLSTKAALSEWMTAEFATGLAAETEWSYKRVLVVKMEPEVTVPANLASCVAFDLQNPAELAEFVKTGNRFDFEPDEVKAAVSRKFFDFDIAEVMKSGNKKLSNVDLLLGLPWRISTRDSDEPCQSLMSMRCSVDRMDRSELEAVPGLSSMLLRACFEPAMSKNNDNRANAIGTMARLAELGDPQARDRLIFFLSTERDAGVISMAFRWISGHYGRLEGHARSVVLLAIATASTFAHGRLDEVCLSSLPEAIQCRVRTGRDLNSDSLSPRERLALASRCIKALLKQTPTGANSVWIAREAERVSKAAFEFYKSEPHPRAAHPELISQALDVIDVIIERSREKEGYPLCTIDAAFDQLMTPLAMCYADGQCPEHAARLFESGCDLISAYGKRGENTVAAFRRLLSDLKQGRTFNEAYARLPESLFQASKLDYEIARRADFERLRAEGIFK</sequence>
<dbReference type="InterPro" id="IPR035897">
    <property type="entry name" value="Toll_tir_struct_dom_sf"/>
</dbReference>
<feature type="domain" description="TIR" evidence="1">
    <location>
        <begin position="23"/>
        <end position="167"/>
    </location>
</feature>
<dbReference type="Pfam" id="PF13676">
    <property type="entry name" value="TIR_2"/>
    <property type="match status" value="1"/>
</dbReference>
<dbReference type="EMBL" id="CP030057">
    <property type="protein sequence ID" value="QOZ58205.1"/>
    <property type="molecule type" value="Genomic_DNA"/>
</dbReference>
<evidence type="ECO:0000313" key="2">
    <source>
        <dbReference type="EMBL" id="QOZ58205.1"/>
    </source>
</evidence>
<dbReference type="Gene3D" id="3.40.50.10140">
    <property type="entry name" value="Toll/interleukin-1 receptor homology (TIR) domain"/>
    <property type="match status" value="1"/>
</dbReference>
<organism evidence="2 3">
    <name type="scientific">Bradyrhizobium guangdongense</name>
    <dbReference type="NCBI Taxonomy" id="1325090"/>
    <lineage>
        <taxon>Bacteria</taxon>
        <taxon>Pseudomonadati</taxon>
        <taxon>Pseudomonadota</taxon>
        <taxon>Alphaproteobacteria</taxon>
        <taxon>Hyphomicrobiales</taxon>
        <taxon>Nitrobacteraceae</taxon>
        <taxon>Bradyrhizobium</taxon>
    </lineage>
</organism>
<dbReference type="InterPro" id="IPR000157">
    <property type="entry name" value="TIR_dom"/>
</dbReference>
<name>A0ABX6UA70_9BRAD</name>